<dbReference type="SUPFAM" id="SSF56601">
    <property type="entry name" value="beta-lactamase/transpeptidase-like"/>
    <property type="match status" value="1"/>
</dbReference>
<dbReference type="PANTHER" id="PTHR32282">
    <property type="entry name" value="BINDING PROTEIN TRANSPEPTIDASE, PUTATIVE-RELATED"/>
    <property type="match status" value="1"/>
</dbReference>
<organism evidence="12 13">
    <name type="scientific">Carboxydichorda subterranea</name>
    <dbReference type="NCBI Taxonomy" id="3109565"/>
    <lineage>
        <taxon>Bacteria</taxon>
        <taxon>Bacillati</taxon>
        <taxon>Bacillota</taxon>
        <taxon>Limnochordia</taxon>
        <taxon>Limnochordales</taxon>
        <taxon>Geochordaceae</taxon>
        <taxon>Carboxydichorda</taxon>
    </lineage>
</organism>
<dbReference type="InterPro" id="IPR050396">
    <property type="entry name" value="Glycosyltr_51/Transpeptidase"/>
</dbReference>
<evidence type="ECO:0000256" key="9">
    <source>
        <dbReference type="SAM" id="Phobius"/>
    </source>
</evidence>
<evidence type="ECO:0000256" key="1">
    <source>
        <dbReference type="ARBA" id="ARBA00022645"/>
    </source>
</evidence>
<keyword evidence="9" id="KW-0812">Transmembrane</keyword>
<keyword evidence="6" id="KW-0511">Multifunctional enzyme</keyword>
<feature type="domain" description="Glycosyl transferase family 51" evidence="11">
    <location>
        <begin position="74"/>
        <end position="249"/>
    </location>
</feature>
<dbReference type="InterPro" id="IPR023346">
    <property type="entry name" value="Lysozyme-like_dom_sf"/>
</dbReference>
<protein>
    <submittedName>
        <fullName evidence="12">PBP1A family penicillin-binding protein</fullName>
    </submittedName>
</protein>
<evidence type="ECO:0000313" key="13">
    <source>
        <dbReference type="Proteomes" id="UP001332192"/>
    </source>
</evidence>
<dbReference type="PANTHER" id="PTHR32282:SF33">
    <property type="entry name" value="PEPTIDOGLYCAN GLYCOSYLTRANSFERASE"/>
    <property type="match status" value="1"/>
</dbReference>
<reference evidence="12 13" key="1">
    <citation type="journal article" date="2024" name="Front. Microbiol.">
        <title>Novel thermophilic genera Geochorda gen. nov. and Carboxydochorda gen. nov. from the deep terrestrial subsurface reveal the ecophysiological diversity in the class Limnochordia.</title>
        <authorList>
            <person name="Karnachuk O.V."/>
            <person name="Lukina A.P."/>
            <person name="Avakyan M.R."/>
            <person name="Kadnikov V.V."/>
            <person name="Begmatov S."/>
            <person name="Beletsky A.V."/>
            <person name="Vlasova K.G."/>
            <person name="Novikov A.A."/>
            <person name="Shcherbakova V.A."/>
            <person name="Mardanov A.V."/>
            <person name="Ravin N.V."/>
        </authorList>
    </citation>
    <scope>NUCLEOTIDE SEQUENCE [LARGE SCALE GENOMIC DNA]</scope>
    <source>
        <strain evidence="12 13">L945</strain>
    </source>
</reference>
<accession>A0ABZ1C0S2</accession>
<evidence type="ECO:0000256" key="6">
    <source>
        <dbReference type="ARBA" id="ARBA00023268"/>
    </source>
</evidence>
<dbReference type="EMBL" id="CP141615">
    <property type="protein sequence ID" value="WRP18700.1"/>
    <property type="molecule type" value="Genomic_DNA"/>
</dbReference>
<comment type="catalytic activity">
    <reaction evidence="8">
        <text>[GlcNAc-(1-&gt;4)-Mur2Ac(oyl-L-Ala-gamma-D-Glu-L-Lys-D-Ala-D-Ala)](n)-di-trans,octa-cis-undecaprenyl diphosphate + beta-D-GlcNAc-(1-&gt;4)-Mur2Ac(oyl-L-Ala-gamma-D-Glu-L-Lys-D-Ala-D-Ala)-di-trans,octa-cis-undecaprenyl diphosphate = [GlcNAc-(1-&gt;4)-Mur2Ac(oyl-L-Ala-gamma-D-Glu-L-Lys-D-Ala-D-Ala)](n+1)-di-trans,octa-cis-undecaprenyl diphosphate + di-trans,octa-cis-undecaprenyl diphosphate + H(+)</text>
        <dbReference type="Rhea" id="RHEA:23708"/>
        <dbReference type="Rhea" id="RHEA-COMP:9602"/>
        <dbReference type="Rhea" id="RHEA-COMP:9603"/>
        <dbReference type="ChEBI" id="CHEBI:15378"/>
        <dbReference type="ChEBI" id="CHEBI:58405"/>
        <dbReference type="ChEBI" id="CHEBI:60033"/>
        <dbReference type="ChEBI" id="CHEBI:78435"/>
        <dbReference type="EC" id="2.4.99.28"/>
    </reaction>
</comment>
<evidence type="ECO:0000259" key="11">
    <source>
        <dbReference type="Pfam" id="PF00912"/>
    </source>
</evidence>
<dbReference type="Proteomes" id="UP001332192">
    <property type="component" value="Chromosome"/>
</dbReference>
<evidence type="ECO:0000313" key="12">
    <source>
        <dbReference type="EMBL" id="WRP18700.1"/>
    </source>
</evidence>
<evidence type="ECO:0000256" key="7">
    <source>
        <dbReference type="ARBA" id="ARBA00034000"/>
    </source>
</evidence>
<name>A0ABZ1C0S2_9FIRM</name>
<feature type="domain" description="Penicillin-binding protein transpeptidase" evidence="10">
    <location>
        <begin position="343"/>
        <end position="589"/>
    </location>
</feature>
<keyword evidence="3" id="KW-0328">Glycosyltransferase</keyword>
<evidence type="ECO:0000256" key="4">
    <source>
        <dbReference type="ARBA" id="ARBA00022679"/>
    </source>
</evidence>
<dbReference type="Gene3D" id="1.10.3810.10">
    <property type="entry name" value="Biosynthetic peptidoglycan transglycosylase-like"/>
    <property type="match status" value="1"/>
</dbReference>
<proteinExistence type="predicted"/>
<dbReference type="NCBIfam" id="TIGR02074">
    <property type="entry name" value="PBP_1a_fam"/>
    <property type="match status" value="1"/>
</dbReference>
<keyword evidence="4" id="KW-0808">Transferase</keyword>
<dbReference type="Pfam" id="PF00912">
    <property type="entry name" value="Transgly"/>
    <property type="match status" value="1"/>
</dbReference>
<dbReference type="InterPro" id="IPR001264">
    <property type="entry name" value="Glyco_trans_51"/>
</dbReference>
<keyword evidence="5" id="KW-0378">Hydrolase</keyword>
<dbReference type="RefSeq" id="WP_324717973.1">
    <property type="nucleotide sequence ID" value="NZ_CP141615.1"/>
</dbReference>
<keyword evidence="13" id="KW-1185">Reference proteome</keyword>
<keyword evidence="9" id="KW-1133">Transmembrane helix</keyword>
<dbReference type="Gene3D" id="3.40.710.10">
    <property type="entry name" value="DD-peptidase/beta-lactamase superfamily"/>
    <property type="match status" value="1"/>
</dbReference>
<feature type="transmembrane region" description="Helical" evidence="9">
    <location>
        <begin position="26"/>
        <end position="50"/>
    </location>
</feature>
<dbReference type="InterPro" id="IPR036950">
    <property type="entry name" value="PBP_transglycosylase"/>
</dbReference>
<evidence type="ECO:0000256" key="8">
    <source>
        <dbReference type="ARBA" id="ARBA00049902"/>
    </source>
</evidence>
<sequence length="710" mass="77991">MGRLPSSGRKETVGLGTRAVGSARRLLVLVAAIVMASMLGAVAGALAALVRGAPSLDELRFDPRQTTYLYDRKGRVITRLALEHRVPVSIDEIPKAMQQAIIAVEDSDFEYHHGIDLRAMLRALWVDLRTWSRVQGGGTITMQLARNAFLSQEKTITRKIKEMIWAVQLERRYTKEEILEAYLNEIYLGQGAYGVEAAAETYFGKSIREVTLAEAALLAGLARSPEGLYDPFRHPDRALARRNFVLDRMVEVGYISPRAAEEAKKQPLGVKRLQRDQGIARYFVDYVVQDLLDRYGKEMVWGGGLRVYTTLDLDLQREAEETIRTGLPVFSRDADGISQPEAAIVTLDPQTGDILAMVGGRGEDKYNRAVLATRQPGSAIKPFIWLAALDRGYATPATVIEDKPLSFPDPNGGPPWEPKNYNNQFIGPVTLRTALENSINTVAVQLLQQVGPATVMSYMEKMGITTLVRGPGSPNDLNLSLALGGLTRGVTPLEMAAAYGVLAAGGVYSKPRAILRVDDASGYTLEENPPRQKVVLSEVSTYLLTDMMRGVVERGTGRQARLPDGRPVAGKTGTTQDYTNAWFVGFTPDLVTSVWIGNDVQSKPIVGPKGQQIGSATAARLWGQYMRQAVAGFPVRDFPRPAGIVDHVRIDTKTGLLAPPDCGLPPSQVRDEIFAKGTEPTEESPNCRQPWWQIPDWLRQPIEGLFDGGR</sequence>
<keyword evidence="9" id="KW-0472">Membrane</keyword>
<evidence type="ECO:0000256" key="3">
    <source>
        <dbReference type="ARBA" id="ARBA00022676"/>
    </source>
</evidence>
<comment type="catalytic activity">
    <reaction evidence="7">
        <text>Preferential cleavage: (Ac)2-L-Lys-D-Ala-|-D-Ala. Also transpeptidation of peptidyl-alanyl moieties that are N-acyl substituents of D-alanine.</text>
        <dbReference type="EC" id="3.4.16.4"/>
    </reaction>
</comment>
<dbReference type="Pfam" id="PF00905">
    <property type="entry name" value="Transpeptidase"/>
    <property type="match status" value="1"/>
</dbReference>
<dbReference type="InterPro" id="IPR001460">
    <property type="entry name" value="PCN-bd_Tpept"/>
</dbReference>
<keyword evidence="1" id="KW-0121">Carboxypeptidase</keyword>
<dbReference type="SUPFAM" id="SSF53955">
    <property type="entry name" value="Lysozyme-like"/>
    <property type="match status" value="1"/>
</dbReference>
<gene>
    <name evidence="12" type="ORF">U7230_06815</name>
</gene>
<keyword evidence="2" id="KW-0645">Protease</keyword>
<evidence type="ECO:0000259" key="10">
    <source>
        <dbReference type="Pfam" id="PF00905"/>
    </source>
</evidence>
<evidence type="ECO:0000256" key="2">
    <source>
        <dbReference type="ARBA" id="ARBA00022670"/>
    </source>
</evidence>
<evidence type="ECO:0000256" key="5">
    <source>
        <dbReference type="ARBA" id="ARBA00022801"/>
    </source>
</evidence>
<dbReference type="InterPro" id="IPR012338">
    <property type="entry name" value="Beta-lactam/transpept-like"/>
</dbReference>